<keyword evidence="2 4" id="KW-0732">Signal</keyword>
<dbReference type="FunFam" id="3.40.50.12670:FF:000001">
    <property type="entry name" value="Carboxypeptidase"/>
    <property type="match status" value="1"/>
</dbReference>
<keyword evidence="3" id="KW-0325">Glycoprotein</keyword>
<dbReference type="PANTHER" id="PTHR11802">
    <property type="entry name" value="SERINE PROTEASE FAMILY S10 SERINE CARBOXYPEPTIDASE"/>
    <property type="match status" value="1"/>
</dbReference>
<reference evidence="5 6" key="1">
    <citation type="submission" date="2024-02" db="EMBL/GenBank/DDBJ databases">
        <authorList>
            <person name="Vignale AGUSTIN F."/>
            <person name="Sosa J E."/>
            <person name="Modenutti C."/>
        </authorList>
    </citation>
    <scope>NUCLEOTIDE SEQUENCE [LARGE SCALE GENOMIC DNA]</scope>
</reference>
<organism evidence="5 6">
    <name type="scientific">Ilex paraguariensis</name>
    <name type="common">yerba mate</name>
    <dbReference type="NCBI Taxonomy" id="185542"/>
    <lineage>
        <taxon>Eukaryota</taxon>
        <taxon>Viridiplantae</taxon>
        <taxon>Streptophyta</taxon>
        <taxon>Embryophyta</taxon>
        <taxon>Tracheophyta</taxon>
        <taxon>Spermatophyta</taxon>
        <taxon>Magnoliopsida</taxon>
        <taxon>eudicotyledons</taxon>
        <taxon>Gunneridae</taxon>
        <taxon>Pentapetalae</taxon>
        <taxon>asterids</taxon>
        <taxon>campanulids</taxon>
        <taxon>Aquifoliales</taxon>
        <taxon>Aquifoliaceae</taxon>
        <taxon>Ilex</taxon>
    </lineage>
</organism>
<evidence type="ECO:0000256" key="2">
    <source>
        <dbReference type="ARBA" id="ARBA00022729"/>
    </source>
</evidence>
<dbReference type="Gene3D" id="3.40.50.1820">
    <property type="entry name" value="alpha/beta hydrolase"/>
    <property type="match status" value="1"/>
</dbReference>
<dbReference type="PRINTS" id="PR00724">
    <property type="entry name" value="CRBOXYPTASEC"/>
</dbReference>
<comment type="similarity">
    <text evidence="1">Belongs to the peptidase S10 family.</text>
</comment>
<evidence type="ECO:0000256" key="4">
    <source>
        <dbReference type="SAM" id="SignalP"/>
    </source>
</evidence>
<dbReference type="Gene3D" id="3.40.50.12670">
    <property type="match status" value="1"/>
</dbReference>
<evidence type="ECO:0000313" key="6">
    <source>
        <dbReference type="Proteomes" id="UP001642360"/>
    </source>
</evidence>
<dbReference type="Pfam" id="PF00450">
    <property type="entry name" value="Peptidase_S10"/>
    <property type="match status" value="1"/>
</dbReference>
<dbReference type="FunFam" id="3.40.50.1820:FF:000072">
    <property type="entry name" value="Serine carboxypeptidase-like 19"/>
    <property type="match status" value="1"/>
</dbReference>
<dbReference type="PANTHER" id="PTHR11802:SF310">
    <property type="entry name" value="SERINE CARBOXYPEPTIDASE-LIKE 18"/>
    <property type="match status" value="1"/>
</dbReference>
<name>A0ABC8SAR8_9AQUA</name>
<protein>
    <submittedName>
        <fullName evidence="5">Uncharacterized protein</fullName>
    </submittedName>
</protein>
<dbReference type="InterPro" id="IPR001563">
    <property type="entry name" value="Peptidase_S10"/>
</dbReference>
<evidence type="ECO:0000313" key="5">
    <source>
        <dbReference type="EMBL" id="CAK9154308.1"/>
    </source>
</evidence>
<accession>A0ABC8SAR8</accession>
<evidence type="ECO:0000256" key="3">
    <source>
        <dbReference type="ARBA" id="ARBA00023180"/>
    </source>
</evidence>
<dbReference type="SUPFAM" id="SSF53474">
    <property type="entry name" value="alpha/beta-Hydrolases"/>
    <property type="match status" value="1"/>
</dbReference>
<gene>
    <name evidence="5" type="ORF">ILEXP_LOCUS22622</name>
</gene>
<sequence>MATQEHSAEADSRRITCLLLLLLFFTTAASKSIVKTLPGFSGDLPFKFETGYVSVGERDDVQLFYYFIESEKNPLKDPLVLWITGGPGCSAFSGLVYEKIGPLAYDVPAFNGGLPTFLLNPYSWTKFANIIFVDTPVGTGFSYSTTSEGYYSSDTKTVKDTYSFLRKWLLDHPNFAEHNLYIAGDSYSGLLIPLIVSEISNANEEGHMPHMSLRGYVIGNPVTDLHNDENSKIPYAHRMGLISDEYYEGAKSSCQGEYVDPDPNNAQCIYYLRLIEECKGKLNEAQILEPRCGSTWGHRFFEDISSDVLFLSSQQEEMWCRKYGYILSYIWANDPTVQQALHIRKGTKTEWRRCNKTLAFDEDVTNVVEYHQFLSRKGYQALIYSGDHDMVIPYIGTLEWINSLNLTVDDNWRPWFVDGQVAGYTEKYRHYEFALTFATIMGAGHTATQYKTKQCFAMVERWFSQYQL</sequence>
<dbReference type="Proteomes" id="UP001642360">
    <property type="component" value="Unassembled WGS sequence"/>
</dbReference>
<dbReference type="AlphaFoldDB" id="A0ABC8SAR8"/>
<feature type="chain" id="PRO_5044876633" evidence="4">
    <location>
        <begin position="31"/>
        <end position="468"/>
    </location>
</feature>
<evidence type="ECO:0000256" key="1">
    <source>
        <dbReference type="ARBA" id="ARBA00009431"/>
    </source>
</evidence>
<feature type="signal peptide" evidence="4">
    <location>
        <begin position="1"/>
        <end position="30"/>
    </location>
</feature>
<keyword evidence="6" id="KW-1185">Reference proteome</keyword>
<proteinExistence type="inferred from homology"/>
<dbReference type="InterPro" id="IPR029058">
    <property type="entry name" value="AB_hydrolase_fold"/>
</dbReference>
<dbReference type="EMBL" id="CAUOFW020002505">
    <property type="protein sequence ID" value="CAK9154308.1"/>
    <property type="molecule type" value="Genomic_DNA"/>
</dbReference>
<comment type="caution">
    <text evidence="5">The sequence shown here is derived from an EMBL/GenBank/DDBJ whole genome shotgun (WGS) entry which is preliminary data.</text>
</comment>